<protein>
    <submittedName>
        <fullName evidence="2">Uncharacterized protein</fullName>
    </submittedName>
</protein>
<gene>
    <name evidence="2" type="ORF">GGX14DRAFT_571112</name>
</gene>
<evidence type="ECO:0000313" key="3">
    <source>
        <dbReference type="Proteomes" id="UP001219525"/>
    </source>
</evidence>
<feature type="compositionally biased region" description="Basic and acidic residues" evidence="1">
    <location>
        <begin position="34"/>
        <end position="43"/>
    </location>
</feature>
<dbReference type="EMBL" id="JARJCW010000057">
    <property type="protein sequence ID" value="KAJ7201852.1"/>
    <property type="molecule type" value="Genomic_DNA"/>
</dbReference>
<dbReference type="Proteomes" id="UP001219525">
    <property type="component" value="Unassembled WGS sequence"/>
</dbReference>
<evidence type="ECO:0000256" key="1">
    <source>
        <dbReference type="SAM" id="MobiDB-lite"/>
    </source>
</evidence>
<keyword evidence="3" id="KW-1185">Reference proteome</keyword>
<name>A0AAD6V7H0_9AGAR</name>
<sequence length="229" mass="25743">MSATPVKTSFASRNPGKEVLAARGRKKGEPLSTTEKKEAKARHEERLLRRDELTQEIEAFYVYRTDKVADLATRFDHTTEYIMSLLVSESNFKQTRNISLRNAVMHRIKNTQHIAYAITLPLPASSPAVRHSSPPPLPPARPLRRTTHAAAHPPVSAACAGRRLRACTAHCPPTYPTVHPPRRAARPPYPDARRIPPPTHVLPLRRPLPIARLGWPRMKDAKDRWGAPK</sequence>
<dbReference type="AlphaFoldDB" id="A0AAD6V7H0"/>
<feature type="compositionally biased region" description="Polar residues" evidence="1">
    <location>
        <begin position="1"/>
        <end position="12"/>
    </location>
</feature>
<feature type="region of interest" description="Disordered" evidence="1">
    <location>
        <begin position="1"/>
        <end position="43"/>
    </location>
</feature>
<feature type="compositionally biased region" description="Pro residues" evidence="1">
    <location>
        <begin position="187"/>
        <end position="200"/>
    </location>
</feature>
<comment type="caution">
    <text evidence="2">The sequence shown here is derived from an EMBL/GenBank/DDBJ whole genome shotgun (WGS) entry which is preliminary data.</text>
</comment>
<organism evidence="2 3">
    <name type="scientific">Mycena pura</name>
    <dbReference type="NCBI Taxonomy" id="153505"/>
    <lineage>
        <taxon>Eukaryota</taxon>
        <taxon>Fungi</taxon>
        <taxon>Dikarya</taxon>
        <taxon>Basidiomycota</taxon>
        <taxon>Agaricomycotina</taxon>
        <taxon>Agaricomycetes</taxon>
        <taxon>Agaricomycetidae</taxon>
        <taxon>Agaricales</taxon>
        <taxon>Marasmiineae</taxon>
        <taxon>Mycenaceae</taxon>
        <taxon>Mycena</taxon>
    </lineage>
</organism>
<evidence type="ECO:0000313" key="2">
    <source>
        <dbReference type="EMBL" id="KAJ7201852.1"/>
    </source>
</evidence>
<reference evidence="2" key="1">
    <citation type="submission" date="2023-03" db="EMBL/GenBank/DDBJ databases">
        <title>Massive genome expansion in bonnet fungi (Mycena s.s.) driven by repeated elements and novel gene families across ecological guilds.</title>
        <authorList>
            <consortium name="Lawrence Berkeley National Laboratory"/>
            <person name="Harder C.B."/>
            <person name="Miyauchi S."/>
            <person name="Viragh M."/>
            <person name="Kuo A."/>
            <person name="Thoen E."/>
            <person name="Andreopoulos B."/>
            <person name="Lu D."/>
            <person name="Skrede I."/>
            <person name="Drula E."/>
            <person name="Henrissat B."/>
            <person name="Morin E."/>
            <person name="Kohler A."/>
            <person name="Barry K."/>
            <person name="LaButti K."/>
            <person name="Morin E."/>
            <person name="Salamov A."/>
            <person name="Lipzen A."/>
            <person name="Mereny Z."/>
            <person name="Hegedus B."/>
            <person name="Baldrian P."/>
            <person name="Stursova M."/>
            <person name="Weitz H."/>
            <person name="Taylor A."/>
            <person name="Grigoriev I.V."/>
            <person name="Nagy L.G."/>
            <person name="Martin F."/>
            <person name="Kauserud H."/>
        </authorList>
    </citation>
    <scope>NUCLEOTIDE SEQUENCE</scope>
    <source>
        <strain evidence="2">9144</strain>
    </source>
</reference>
<accession>A0AAD6V7H0</accession>
<proteinExistence type="predicted"/>
<feature type="region of interest" description="Disordered" evidence="1">
    <location>
        <begin position="178"/>
        <end position="203"/>
    </location>
</feature>